<accession>A0ABW2C5S0</accession>
<dbReference type="RefSeq" id="WP_345394103.1">
    <property type="nucleotide sequence ID" value="NZ_BAABLA010000021.1"/>
</dbReference>
<evidence type="ECO:0000256" key="9">
    <source>
        <dbReference type="ARBA" id="ARBA00022989"/>
    </source>
</evidence>
<comment type="similarity">
    <text evidence="2 12">Belongs to the cytochrome ubiquinol oxidase subunit 1 family.</text>
</comment>
<keyword evidence="11 12" id="KW-0472">Membrane</keyword>
<protein>
    <submittedName>
        <fullName evidence="13">Cytochrome ubiquinol oxidase subunit I</fullName>
    </submittedName>
</protein>
<feature type="transmembrane region" description="Helical" evidence="12">
    <location>
        <begin position="59"/>
        <end position="81"/>
    </location>
</feature>
<feature type="transmembrane region" description="Helical" evidence="12">
    <location>
        <begin position="349"/>
        <end position="370"/>
    </location>
</feature>
<dbReference type="Pfam" id="PF01654">
    <property type="entry name" value="Cyt_bd_oxida_I"/>
    <property type="match status" value="1"/>
</dbReference>
<feature type="transmembrane region" description="Helical" evidence="12">
    <location>
        <begin position="307"/>
        <end position="328"/>
    </location>
</feature>
<keyword evidence="9 12" id="KW-1133">Transmembrane helix</keyword>
<evidence type="ECO:0000256" key="5">
    <source>
        <dbReference type="ARBA" id="ARBA00022617"/>
    </source>
</evidence>
<evidence type="ECO:0000256" key="12">
    <source>
        <dbReference type="PIRNR" id="PIRNR006446"/>
    </source>
</evidence>
<dbReference type="PANTHER" id="PTHR30365">
    <property type="entry name" value="CYTOCHROME D UBIQUINOL OXIDASE"/>
    <property type="match status" value="1"/>
</dbReference>
<reference evidence="14" key="1">
    <citation type="journal article" date="2019" name="Int. J. Syst. Evol. Microbiol.">
        <title>The Global Catalogue of Microorganisms (GCM) 10K type strain sequencing project: providing services to taxonomists for standard genome sequencing and annotation.</title>
        <authorList>
            <consortium name="The Broad Institute Genomics Platform"/>
            <consortium name="The Broad Institute Genome Sequencing Center for Infectious Disease"/>
            <person name="Wu L."/>
            <person name="Ma J."/>
        </authorList>
    </citation>
    <scope>NUCLEOTIDE SEQUENCE [LARGE SCALE GENOMIC DNA]</scope>
    <source>
        <strain evidence="14">KCTC 32255</strain>
    </source>
</reference>
<name>A0ABW2C5S0_9PSEU</name>
<proteinExistence type="inferred from homology"/>
<comment type="subcellular location">
    <subcellularLocation>
        <location evidence="1">Cell membrane</location>
        <topology evidence="1">Multi-pass membrane protein</topology>
    </subcellularLocation>
</comment>
<keyword evidence="6 12" id="KW-0812">Transmembrane</keyword>
<feature type="transmembrane region" description="Helical" evidence="12">
    <location>
        <begin position="182"/>
        <end position="206"/>
    </location>
</feature>
<evidence type="ECO:0000256" key="10">
    <source>
        <dbReference type="ARBA" id="ARBA00023004"/>
    </source>
</evidence>
<keyword evidence="7 12" id="KW-0479">Metal-binding</keyword>
<feature type="transmembrane region" description="Helical" evidence="12">
    <location>
        <begin position="12"/>
        <end position="38"/>
    </location>
</feature>
<evidence type="ECO:0000256" key="1">
    <source>
        <dbReference type="ARBA" id="ARBA00004651"/>
    </source>
</evidence>
<keyword evidence="5 12" id="KW-0349">Heme</keyword>
<dbReference type="InterPro" id="IPR002585">
    <property type="entry name" value="Cyt-d_ubiquinol_oxidase_su_1"/>
</dbReference>
<dbReference type="EMBL" id="JBHSXX010000001">
    <property type="protein sequence ID" value="MFC6870037.1"/>
    <property type="molecule type" value="Genomic_DNA"/>
</dbReference>
<dbReference type="Proteomes" id="UP001596337">
    <property type="component" value="Unassembled WGS sequence"/>
</dbReference>
<keyword evidence="3 12" id="KW-0813">Transport</keyword>
<feature type="transmembrane region" description="Helical" evidence="12">
    <location>
        <begin position="218"/>
        <end position="237"/>
    </location>
</feature>
<evidence type="ECO:0000256" key="3">
    <source>
        <dbReference type="ARBA" id="ARBA00022448"/>
    </source>
</evidence>
<evidence type="ECO:0000313" key="13">
    <source>
        <dbReference type="EMBL" id="MFC6870037.1"/>
    </source>
</evidence>
<keyword evidence="8 12" id="KW-0249">Electron transport</keyword>
<evidence type="ECO:0000256" key="2">
    <source>
        <dbReference type="ARBA" id="ARBA00009819"/>
    </source>
</evidence>
<evidence type="ECO:0000313" key="14">
    <source>
        <dbReference type="Proteomes" id="UP001596337"/>
    </source>
</evidence>
<dbReference type="PANTHER" id="PTHR30365:SF14">
    <property type="entry name" value="CYTOCHROME BD MENAQUINOL OXIDASE SUBUNIT I-RELATED"/>
    <property type="match status" value="1"/>
</dbReference>
<evidence type="ECO:0000256" key="8">
    <source>
        <dbReference type="ARBA" id="ARBA00022982"/>
    </source>
</evidence>
<keyword evidence="4 12" id="KW-1003">Cell membrane</keyword>
<evidence type="ECO:0000256" key="6">
    <source>
        <dbReference type="ARBA" id="ARBA00022692"/>
    </source>
</evidence>
<feature type="transmembrane region" description="Helical" evidence="12">
    <location>
        <begin position="93"/>
        <end position="114"/>
    </location>
</feature>
<sequence>MLDDLTAAREQMAFSLGFHIIFAVLGVGMPWLMLWAEWRGLRTGDGRWTALARRWSKAVAVLFAVGAVSGTVLSVEFGILWPEFMARFGSAFGISFTLESFAFFIEAIFLALYLYGWDRLSPRAHLLCGIPVALGGVGSAVFVTTANAWMNGPVGLVQGPDGELVSTEPLGPFLAPTAGPQVVHMVLAAFMCTGLAVAAVYATAMLRDPSKRDGYHRRGFAAGAVMGLGLAVPQAVVGDWASRVVAEYQPAKFAAMEGLEQTTEGAPFSFGPWEIPNLLSLLLKFDPNARITGLDVVPPADRPPAGITHLAFEVMIGIGVALIALAAYAARAWYRDRQRGARPTDRRELLIAMAVAGPLPFVALIAGWIVTEVGRQPWIVYQVMRTPEALTSQTGLETYFYVTIVVYLALSVALVAILRRIAAGPHPAPDRVLETRDRHRAFSDQRH</sequence>
<feature type="transmembrane region" description="Helical" evidence="12">
    <location>
        <begin position="126"/>
        <end position="150"/>
    </location>
</feature>
<gene>
    <name evidence="13" type="ORF">ACFQGD_23115</name>
</gene>
<comment type="caution">
    <text evidence="13">The sequence shown here is derived from an EMBL/GenBank/DDBJ whole genome shotgun (WGS) entry which is preliminary data.</text>
</comment>
<evidence type="ECO:0000256" key="7">
    <source>
        <dbReference type="ARBA" id="ARBA00022723"/>
    </source>
</evidence>
<evidence type="ECO:0000256" key="4">
    <source>
        <dbReference type="ARBA" id="ARBA00022475"/>
    </source>
</evidence>
<feature type="transmembrane region" description="Helical" evidence="12">
    <location>
        <begin position="399"/>
        <end position="418"/>
    </location>
</feature>
<keyword evidence="10 12" id="KW-0408">Iron</keyword>
<organism evidence="13 14">
    <name type="scientific">Haloechinothrix salitolerans</name>
    <dbReference type="NCBI Taxonomy" id="926830"/>
    <lineage>
        <taxon>Bacteria</taxon>
        <taxon>Bacillati</taxon>
        <taxon>Actinomycetota</taxon>
        <taxon>Actinomycetes</taxon>
        <taxon>Pseudonocardiales</taxon>
        <taxon>Pseudonocardiaceae</taxon>
        <taxon>Haloechinothrix</taxon>
    </lineage>
</organism>
<evidence type="ECO:0000256" key="11">
    <source>
        <dbReference type="ARBA" id="ARBA00023136"/>
    </source>
</evidence>
<keyword evidence="14" id="KW-1185">Reference proteome</keyword>
<dbReference type="PIRSF" id="PIRSF006446">
    <property type="entry name" value="Cyt_quinol_oxidase_1"/>
    <property type="match status" value="1"/>
</dbReference>